<sequence length="147" mass="17217">MTERGKSRHTEGSVTIRGECRFVWFKSDESVEPAEQEKLYELCEDHSGIIEIMLNTDFPRGYDCACMQVRFTTKARAVVISRAIKRSYRKIMKRSLLFMACLQVRKIGYANTTQAMDLDLDYLYEHKDNLYEHKDNPTPTVVKKNEH</sequence>
<dbReference type="EMBL" id="BGZK01000371">
    <property type="protein sequence ID" value="GBP39814.1"/>
    <property type="molecule type" value="Genomic_DNA"/>
</dbReference>
<protein>
    <submittedName>
        <fullName evidence="1">Uncharacterized protein</fullName>
    </submittedName>
</protein>
<organism evidence="1 2">
    <name type="scientific">Eumeta variegata</name>
    <name type="common">Bagworm moth</name>
    <name type="synonym">Eumeta japonica</name>
    <dbReference type="NCBI Taxonomy" id="151549"/>
    <lineage>
        <taxon>Eukaryota</taxon>
        <taxon>Metazoa</taxon>
        <taxon>Ecdysozoa</taxon>
        <taxon>Arthropoda</taxon>
        <taxon>Hexapoda</taxon>
        <taxon>Insecta</taxon>
        <taxon>Pterygota</taxon>
        <taxon>Neoptera</taxon>
        <taxon>Endopterygota</taxon>
        <taxon>Lepidoptera</taxon>
        <taxon>Glossata</taxon>
        <taxon>Ditrysia</taxon>
        <taxon>Tineoidea</taxon>
        <taxon>Psychidae</taxon>
        <taxon>Oiketicinae</taxon>
        <taxon>Eumeta</taxon>
    </lineage>
</organism>
<gene>
    <name evidence="1" type="ORF">EVAR_88316_1</name>
</gene>
<accession>A0A4C1VPL2</accession>
<dbReference type="AlphaFoldDB" id="A0A4C1VPL2"/>
<dbReference type="Proteomes" id="UP000299102">
    <property type="component" value="Unassembled WGS sequence"/>
</dbReference>
<proteinExistence type="predicted"/>
<evidence type="ECO:0000313" key="2">
    <source>
        <dbReference type="Proteomes" id="UP000299102"/>
    </source>
</evidence>
<evidence type="ECO:0000313" key="1">
    <source>
        <dbReference type="EMBL" id="GBP39814.1"/>
    </source>
</evidence>
<comment type="caution">
    <text evidence="1">The sequence shown here is derived from an EMBL/GenBank/DDBJ whole genome shotgun (WGS) entry which is preliminary data.</text>
</comment>
<keyword evidence="2" id="KW-1185">Reference proteome</keyword>
<reference evidence="1 2" key="1">
    <citation type="journal article" date="2019" name="Commun. Biol.">
        <title>The bagworm genome reveals a unique fibroin gene that provides high tensile strength.</title>
        <authorList>
            <person name="Kono N."/>
            <person name="Nakamura H."/>
            <person name="Ohtoshi R."/>
            <person name="Tomita M."/>
            <person name="Numata K."/>
            <person name="Arakawa K."/>
        </authorList>
    </citation>
    <scope>NUCLEOTIDE SEQUENCE [LARGE SCALE GENOMIC DNA]</scope>
</reference>
<name>A0A4C1VPL2_EUMVA</name>